<feature type="region of interest" description="Disordered" evidence="8">
    <location>
        <begin position="452"/>
        <end position="478"/>
    </location>
</feature>
<evidence type="ECO:0000256" key="3">
    <source>
        <dbReference type="ARBA" id="ARBA00022670"/>
    </source>
</evidence>
<dbReference type="Gene3D" id="3.40.630.10">
    <property type="entry name" value="Zn peptidases"/>
    <property type="match status" value="1"/>
</dbReference>
<evidence type="ECO:0000256" key="8">
    <source>
        <dbReference type="SAM" id="MobiDB-lite"/>
    </source>
</evidence>
<dbReference type="PROSITE" id="PS52035">
    <property type="entry name" value="PEPTIDASE_M14"/>
    <property type="match status" value="1"/>
</dbReference>
<evidence type="ECO:0000259" key="10">
    <source>
        <dbReference type="PROSITE" id="PS52035"/>
    </source>
</evidence>
<dbReference type="GO" id="GO:0008270">
    <property type="term" value="F:zinc ion binding"/>
    <property type="evidence" value="ECO:0007669"/>
    <property type="project" value="InterPro"/>
</dbReference>
<dbReference type="EMBL" id="MH544245">
    <property type="protein sequence ID" value="AXG22423.1"/>
    <property type="molecule type" value="Genomic_DNA"/>
</dbReference>
<keyword evidence="6" id="KW-0482">Metalloprotease</keyword>
<comment type="similarity">
    <text evidence="2 7">Belongs to the peptidase M14 family.</text>
</comment>
<dbReference type="SMART" id="SM00631">
    <property type="entry name" value="Zn_pept"/>
    <property type="match status" value="1"/>
</dbReference>
<dbReference type="GO" id="GO:0004181">
    <property type="term" value="F:metallocarboxypeptidase activity"/>
    <property type="evidence" value="ECO:0007669"/>
    <property type="project" value="InterPro"/>
</dbReference>
<dbReference type="PANTHER" id="PTHR11705">
    <property type="entry name" value="PROTEASE FAMILY M14 CARBOXYPEPTIDASE A,B"/>
    <property type="match status" value="1"/>
</dbReference>
<dbReference type="Pfam" id="PF00246">
    <property type="entry name" value="Peptidase_M14"/>
    <property type="match status" value="1"/>
</dbReference>
<sequence>MSRVRNILASITAVTVCGFSTLALNPATASGQDDSPYYWEVPVPTQAQKDIIEEAGIEMVPAGPGQVTIAADEATAKALRERGLQPRKGAPVYKSLPQERKAPDPTYYGGYHTAADLLKHASDVAAKYPGIAQVHNIGKSWKAERGTGGHTMNVICLTGIAKKATDQEKAAAAKATVAPNGCALSPTAATKPRFLLTAQIHARELATGELAWKWIDFLANGYGTDSTATSILDNTEIWVVPVTNPDGVDVTASGGNRPKMQRKNVNNTQTPSSCSVVDGSGNGPGVDLNRNFTIRWGGDSRNPCSQTFQGPRAASEPETQAVQRLYASLFTNQRPAGSRDVPDTAKGIVIDLHAYGNYGIIPSGATTKNAGQLRALAKKIVPGFIVGTSEETVGYSTTGTTDDQAHGALGLAALTIEIGPNNSSSCGGFMPRYSCVNDTFWPQIKRAFTTAAQSAGAPYKQTQPSPADNQIQQSPAGN</sequence>
<organism evidence="11">
    <name type="scientific">Nocardia argentinensis</name>
    <dbReference type="NCBI Taxonomy" id="1311812"/>
    <lineage>
        <taxon>Bacteria</taxon>
        <taxon>Bacillati</taxon>
        <taxon>Actinomycetota</taxon>
        <taxon>Actinomycetes</taxon>
        <taxon>Mycobacteriales</taxon>
        <taxon>Nocardiaceae</taxon>
        <taxon>Nocardia</taxon>
    </lineage>
</organism>
<evidence type="ECO:0000256" key="9">
    <source>
        <dbReference type="SAM" id="SignalP"/>
    </source>
</evidence>
<dbReference type="AlphaFoldDB" id="A0A3S7PZJ8"/>
<keyword evidence="3" id="KW-0645">Protease</keyword>
<dbReference type="PANTHER" id="PTHR11705:SF143">
    <property type="entry name" value="SLL0236 PROTEIN"/>
    <property type="match status" value="1"/>
</dbReference>
<feature type="active site" description="Proton donor/acceptor" evidence="7">
    <location>
        <position position="417"/>
    </location>
</feature>
<dbReference type="InterPro" id="IPR000834">
    <property type="entry name" value="Peptidase_M14"/>
</dbReference>
<evidence type="ECO:0000256" key="5">
    <source>
        <dbReference type="ARBA" id="ARBA00022833"/>
    </source>
</evidence>
<accession>A0A3S7PZJ8</accession>
<evidence type="ECO:0000256" key="7">
    <source>
        <dbReference type="PROSITE-ProRule" id="PRU01379"/>
    </source>
</evidence>
<protein>
    <submittedName>
        <fullName evidence="11">Peptidase M14</fullName>
    </submittedName>
</protein>
<evidence type="ECO:0000256" key="1">
    <source>
        <dbReference type="ARBA" id="ARBA00001947"/>
    </source>
</evidence>
<feature type="signal peptide" evidence="9">
    <location>
        <begin position="1"/>
        <end position="29"/>
    </location>
</feature>
<feature type="domain" description="Peptidase M14" evidence="10">
    <location>
        <begin position="110"/>
        <end position="454"/>
    </location>
</feature>
<reference evidence="11" key="1">
    <citation type="submission" date="2018-06" db="EMBL/GenBank/DDBJ databases">
        <title>Enzyme-Catalysed Bifurcated [4+2] and [4+6] Pericyclic Reactions in Streptoseomycin Biosynthesis.</title>
        <authorList>
            <person name="Wang K.B."/>
            <person name="Zhang B."/>
            <person name="Wang W."/>
            <person name="Ge H.M."/>
        </authorList>
    </citation>
    <scope>NUCLEOTIDE SEQUENCE</scope>
    <source>
        <strain evidence="11">ATCC 31306</strain>
    </source>
</reference>
<proteinExistence type="inferred from homology"/>
<evidence type="ECO:0000313" key="11">
    <source>
        <dbReference type="EMBL" id="AXG22423.1"/>
    </source>
</evidence>
<dbReference type="GO" id="GO:0006508">
    <property type="term" value="P:proteolysis"/>
    <property type="evidence" value="ECO:0007669"/>
    <property type="project" value="UniProtKB-KW"/>
</dbReference>
<evidence type="ECO:0000256" key="2">
    <source>
        <dbReference type="ARBA" id="ARBA00005988"/>
    </source>
</evidence>
<keyword evidence="4" id="KW-0378">Hydrolase</keyword>
<evidence type="ECO:0000256" key="4">
    <source>
        <dbReference type="ARBA" id="ARBA00022801"/>
    </source>
</evidence>
<feature type="chain" id="PRO_5019513978" evidence="9">
    <location>
        <begin position="30"/>
        <end position="478"/>
    </location>
</feature>
<dbReference type="SUPFAM" id="SSF53187">
    <property type="entry name" value="Zn-dependent exopeptidases"/>
    <property type="match status" value="1"/>
</dbReference>
<comment type="cofactor">
    <cofactor evidence="1">
        <name>Zn(2+)</name>
        <dbReference type="ChEBI" id="CHEBI:29105"/>
    </cofactor>
</comment>
<feature type="compositionally biased region" description="Polar residues" evidence="8">
    <location>
        <begin position="460"/>
        <end position="478"/>
    </location>
</feature>
<keyword evidence="9" id="KW-0732">Signal</keyword>
<name>A0A3S7PZJ8_9NOCA</name>
<evidence type="ECO:0000256" key="6">
    <source>
        <dbReference type="ARBA" id="ARBA00023049"/>
    </source>
</evidence>
<keyword evidence="5" id="KW-0862">Zinc</keyword>
<dbReference type="GO" id="GO:0005615">
    <property type="term" value="C:extracellular space"/>
    <property type="evidence" value="ECO:0007669"/>
    <property type="project" value="TreeGrafter"/>
</dbReference>